<reference evidence="1 4" key="1">
    <citation type="submission" date="2019-06" db="EMBL/GenBank/DDBJ databases">
        <title>Evolution of Burkholderia multivorans in the lungs of Cystic Fibrosis patients.</title>
        <authorList>
            <person name="Moreira L.M."/>
        </authorList>
    </citation>
    <scope>NUCLEOTIDE SEQUENCE [LARGE SCALE GENOMIC DNA]</scope>
    <source>
        <strain evidence="1 4">VC13239</strain>
    </source>
</reference>
<evidence type="ECO:0000313" key="1">
    <source>
        <dbReference type="EMBL" id="MDR8753259.1"/>
    </source>
</evidence>
<dbReference type="Proteomes" id="UP001248067">
    <property type="component" value="Unassembled WGS sequence"/>
</dbReference>
<keyword evidence="4" id="KW-1185">Reference proteome</keyword>
<evidence type="ECO:0000313" key="3">
    <source>
        <dbReference type="Proteomes" id="UP000494162"/>
    </source>
</evidence>
<dbReference type="EMBL" id="CABVPP010000073">
    <property type="protein sequence ID" value="VWC24049.1"/>
    <property type="molecule type" value="Genomic_DNA"/>
</dbReference>
<sequence>MQALTLSDEMREKFGNKWLKLNEWFRLQLDVIPEKFAPFLSVDDI</sequence>
<reference evidence="2 3" key="2">
    <citation type="submission" date="2019-09" db="EMBL/GenBank/DDBJ databases">
        <authorList>
            <person name="Depoorter E."/>
        </authorList>
    </citation>
    <scope>NUCLEOTIDE SEQUENCE [LARGE SCALE GENOMIC DNA]</scope>
    <source>
        <strain evidence="2">LMG 26883</strain>
    </source>
</reference>
<name>A0A6P2QV15_9BURK</name>
<dbReference type="GeneID" id="93173090"/>
<dbReference type="RefSeq" id="WP_174904178.1">
    <property type="nucleotide sequence ID" value="NZ_CABVPP010000073.1"/>
</dbReference>
<gene>
    <name evidence="2" type="ORF">BPS26883_06027</name>
    <name evidence="1" type="ORF">FEQ00_01671</name>
</gene>
<organism evidence="2 3">
    <name type="scientific">Burkholderia pseudomultivorans</name>
    <dbReference type="NCBI Taxonomy" id="1207504"/>
    <lineage>
        <taxon>Bacteria</taxon>
        <taxon>Pseudomonadati</taxon>
        <taxon>Pseudomonadota</taxon>
        <taxon>Betaproteobacteria</taxon>
        <taxon>Burkholderiales</taxon>
        <taxon>Burkholderiaceae</taxon>
        <taxon>Burkholderia</taxon>
        <taxon>Burkholderia cepacia complex</taxon>
    </lineage>
</organism>
<dbReference type="Proteomes" id="UP000494162">
    <property type="component" value="Unassembled WGS sequence"/>
</dbReference>
<evidence type="ECO:0000313" key="4">
    <source>
        <dbReference type="Proteomes" id="UP001248067"/>
    </source>
</evidence>
<accession>A0A6P2QV15</accession>
<evidence type="ECO:0000313" key="2">
    <source>
        <dbReference type="EMBL" id="VWC24049.1"/>
    </source>
</evidence>
<protein>
    <submittedName>
        <fullName evidence="2">Uncharacterized protein</fullName>
    </submittedName>
</protein>
<dbReference type="EMBL" id="VJSY01000010">
    <property type="protein sequence ID" value="MDR8753259.1"/>
    <property type="molecule type" value="Genomic_DNA"/>
</dbReference>
<proteinExistence type="predicted"/>
<dbReference type="AlphaFoldDB" id="A0A6P2QV15"/>